<accession>A0A8S5UCN1</accession>
<name>A0A8S5UCN1_9CAUD</name>
<proteinExistence type="predicted"/>
<sequence length="335" mass="37899">MKYLQLTNDTKLKDVASIVGDSNVERLLVANDIERTPNIGKSFIAKCNRTISDTNKSITWQRKSTILNGMTSDSDVFEKASIQSDDDWKVLDTLGTFPGMLKIPDSMEVPTSYSILGNNEGVKKTVYNKAMTMLSNPPHYIDPSIFNEVSNIRNSKIVSGYRSNGSNTQFFNLPWGDITLYSSLEPTGIDIPAYPEEYNDSRKANYTQMPDMLYQYEPWQLYESSGPRTNQFEFQLHRDMWTTDHRDGKANDLIRYCQSNCYPDFNGSAVNCPIVSLYIMGKCLIRGVMTDCSVSWNGPIGLDGWYLAFKLSFNITEVSEIALNHSVIRNKPLIG</sequence>
<reference evidence="1" key="1">
    <citation type="journal article" date="2021" name="Proc. Natl. Acad. Sci. U.S.A.">
        <title>A Catalog of Tens of Thousands of Viruses from Human Metagenomes Reveals Hidden Associations with Chronic Diseases.</title>
        <authorList>
            <person name="Tisza M.J."/>
            <person name="Buck C.B."/>
        </authorList>
    </citation>
    <scope>NUCLEOTIDE SEQUENCE</scope>
    <source>
        <strain evidence="1">CtgN495</strain>
    </source>
</reference>
<protein>
    <submittedName>
        <fullName evidence="1">Uncharacterized protein</fullName>
    </submittedName>
</protein>
<dbReference type="EMBL" id="BK016063">
    <property type="protein sequence ID" value="DAF92204.1"/>
    <property type="molecule type" value="Genomic_DNA"/>
</dbReference>
<evidence type="ECO:0000313" key="1">
    <source>
        <dbReference type="EMBL" id="DAF92204.1"/>
    </source>
</evidence>
<organism evidence="1">
    <name type="scientific">Siphoviridae sp. ctgN495</name>
    <dbReference type="NCBI Taxonomy" id="2825608"/>
    <lineage>
        <taxon>Viruses</taxon>
        <taxon>Duplodnaviria</taxon>
        <taxon>Heunggongvirae</taxon>
        <taxon>Uroviricota</taxon>
        <taxon>Caudoviricetes</taxon>
    </lineage>
</organism>